<keyword evidence="4" id="KW-0689">Ribosomal protein</keyword>
<proteinExistence type="predicted"/>
<dbReference type="PANTHER" id="PTHR28554:SF1">
    <property type="entry name" value="LARGE RIBOSOMAL SUBUNIT PROTEIN ML45"/>
    <property type="match status" value="1"/>
</dbReference>
<dbReference type="Proteomes" id="UP001266305">
    <property type="component" value="Unassembled WGS sequence"/>
</dbReference>
<protein>
    <submittedName>
        <fullName evidence="4">39S ribosomal protein L45, mitochondrial</fullName>
    </submittedName>
</protein>
<dbReference type="PANTHER" id="PTHR28554">
    <property type="entry name" value="39S RIBOSOMAL PROTEIN L45, MITOCHONDRIAL"/>
    <property type="match status" value="1"/>
</dbReference>
<evidence type="ECO:0000256" key="2">
    <source>
        <dbReference type="ARBA" id="ARBA00022946"/>
    </source>
</evidence>
<keyword evidence="3" id="KW-0496">Mitochondrion</keyword>
<sequence length="82" mass="9286">MHTQQTLAIHDQFGQLLYGQGDVPKGVLEYVLFEKHLTNPYRSSRMHGKIVPHLSTILKMVMIPGPQLKPGEQYEEAQGEAQ</sequence>
<organism evidence="4 5">
    <name type="scientific">Saguinus oedipus</name>
    <name type="common">Cotton-top tamarin</name>
    <name type="synonym">Oedipomidas oedipus</name>
    <dbReference type="NCBI Taxonomy" id="9490"/>
    <lineage>
        <taxon>Eukaryota</taxon>
        <taxon>Metazoa</taxon>
        <taxon>Chordata</taxon>
        <taxon>Craniata</taxon>
        <taxon>Vertebrata</taxon>
        <taxon>Euteleostomi</taxon>
        <taxon>Mammalia</taxon>
        <taxon>Eutheria</taxon>
        <taxon>Euarchontoglires</taxon>
        <taxon>Primates</taxon>
        <taxon>Haplorrhini</taxon>
        <taxon>Platyrrhini</taxon>
        <taxon>Cebidae</taxon>
        <taxon>Callitrichinae</taxon>
        <taxon>Saguinus</taxon>
    </lineage>
</organism>
<feature type="non-terminal residue" evidence="4">
    <location>
        <position position="82"/>
    </location>
</feature>
<keyword evidence="4" id="KW-0687">Ribonucleoprotein</keyword>
<evidence type="ECO:0000256" key="1">
    <source>
        <dbReference type="ARBA" id="ARBA00004173"/>
    </source>
</evidence>
<evidence type="ECO:0000256" key="3">
    <source>
        <dbReference type="ARBA" id="ARBA00023128"/>
    </source>
</evidence>
<dbReference type="Gene3D" id="3.10.450.240">
    <property type="match status" value="1"/>
</dbReference>
<keyword evidence="2" id="KW-0809">Transit peptide</keyword>
<reference evidence="4 5" key="1">
    <citation type="submission" date="2023-05" db="EMBL/GenBank/DDBJ databases">
        <title>B98-5 Cell Line De Novo Hybrid Assembly: An Optical Mapping Approach.</title>
        <authorList>
            <person name="Kananen K."/>
            <person name="Auerbach J.A."/>
            <person name="Kautto E."/>
            <person name="Blachly J.S."/>
        </authorList>
    </citation>
    <scope>NUCLEOTIDE SEQUENCE [LARGE SCALE GENOMIC DNA]</scope>
    <source>
        <strain evidence="4">B95-8</strain>
        <tissue evidence="4">Cell line</tissue>
    </source>
</reference>
<comment type="caution">
    <text evidence="4">The sequence shown here is derived from an EMBL/GenBank/DDBJ whole genome shotgun (WGS) entry which is preliminary data.</text>
</comment>
<evidence type="ECO:0000313" key="4">
    <source>
        <dbReference type="EMBL" id="KAK2092810.1"/>
    </source>
</evidence>
<dbReference type="GO" id="GO:0005840">
    <property type="term" value="C:ribosome"/>
    <property type="evidence" value="ECO:0007669"/>
    <property type="project" value="UniProtKB-KW"/>
</dbReference>
<dbReference type="EMBL" id="JASSZA010000015">
    <property type="protein sequence ID" value="KAK2092810.1"/>
    <property type="molecule type" value="Genomic_DNA"/>
</dbReference>
<name>A0ABQ9U6W7_SAGOE</name>
<gene>
    <name evidence="4" type="primary">MRPL45</name>
    <name evidence="4" type="ORF">P7K49_029339</name>
</gene>
<comment type="subcellular location">
    <subcellularLocation>
        <location evidence="1">Mitochondrion</location>
    </subcellularLocation>
</comment>
<evidence type="ECO:0000313" key="5">
    <source>
        <dbReference type="Proteomes" id="UP001266305"/>
    </source>
</evidence>
<accession>A0ABQ9U6W7</accession>
<dbReference type="InterPro" id="IPR051975">
    <property type="entry name" value="mtLSU_mL45"/>
</dbReference>
<keyword evidence="5" id="KW-1185">Reference proteome</keyword>